<protein>
    <recommendedName>
        <fullName evidence="1">diguanylate cyclase</fullName>
        <ecNumber evidence="1">2.7.7.65</ecNumber>
    </recommendedName>
</protein>
<evidence type="ECO:0000313" key="6">
    <source>
        <dbReference type="Proteomes" id="UP001198602"/>
    </source>
</evidence>
<dbReference type="Gene3D" id="3.30.70.270">
    <property type="match status" value="1"/>
</dbReference>
<feature type="transmembrane region" description="Helical" evidence="3">
    <location>
        <begin position="146"/>
        <end position="170"/>
    </location>
</feature>
<comment type="caution">
    <text evidence="5">The sequence shown here is derived from an EMBL/GenBank/DDBJ whole genome shotgun (WGS) entry which is preliminary data.</text>
</comment>
<reference evidence="5 6" key="1">
    <citation type="submission" date="2021-07" db="EMBL/GenBank/DDBJ databases">
        <title>Characterization of Violacein-producing bacteria and related species.</title>
        <authorList>
            <person name="Wilson H.S."/>
            <person name="De Leon M.E."/>
        </authorList>
    </citation>
    <scope>NUCLEOTIDE SEQUENCE [LARGE SCALE GENOMIC DNA]</scope>
    <source>
        <strain evidence="5 6">HSC-2F05</strain>
    </source>
</reference>
<dbReference type="InterPro" id="IPR043128">
    <property type="entry name" value="Rev_trsase/Diguanyl_cyclase"/>
</dbReference>
<keyword evidence="6" id="KW-1185">Reference proteome</keyword>
<feature type="transmembrane region" description="Helical" evidence="3">
    <location>
        <begin position="107"/>
        <end position="126"/>
    </location>
</feature>
<proteinExistence type="predicted"/>
<keyword evidence="3" id="KW-0472">Membrane</keyword>
<dbReference type="PANTHER" id="PTHR45138">
    <property type="entry name" value="REGULATORY COMPONENTS OF SENSORY TRANSDUCTION SYSTEM"/>
    <property type="match status" value="1"/>
</dbReference>
<gene>
    <name evidence="5" type="ORF">LE190_08715</name>
</gene>
<dbReference type="RefSeq" id="WP_225238343.1">
    <property type="nucleotide sequence ID" value="NZ_JAHYBX010000002.1"/>
</dbReference>
<name>A0ABS7Y8J9_9BURK</name>
<evidence type="ECO:0000256" key="3">
    <source>
        <dbReference type="SAM" id="Phobius"/>
    </source>
</evidence>
<dbReference type="NCBIfam" id="TIGR00254">
    <property type="entry name" value="GGDEF"/>
    <property type="match status" value="1"/>
</dbReference>
<sequence length="357" mass="38019">MLGIGGNVLYAFGRELPPLLAYEAANVVYAAASAALVAGYRILWGKPPRVAQLTSLVLLLGLLVALFHYRFDSFVARSAIVSTFQIAACMEIAMLMLASRPGWHRPFYVYFFVLAMCILVALGHGGRMAWLALASVPPGSLLQPSAWSISFLTAVALALPALMVGALLVAHRQILVRAEHAANHDYLTGAASRRAFFEIAAREKARADRNRQPLALLLVDLDNFKAINDSWGHEAGDAALQRVALAARGMLRAVDCVARLGGDEFVLLLPETGLHGAAAVGARLQHAVRGAGNAGDAAPVLTLSIGVTLFSPEDDVKSAMARADEALYAAKKAGRDRVLVKAQEPPLALVRRGTRTG</sequence>
<keyword evidence="3" id="KW-1133">Transmembrane helix</keyword>
<evidence type="ECO:0000256" key="2">
    <source>
        <dbReference type="ARBA" id="ARBA00034247"/>
    </source>
</evidence>
<dbReference type="InterPro" id="IPR050469">
    <property type="entry name" value="Diguanylate_Cyclase"/>
</dbReference>
<dbReference type="CDD" id="cd01949">
    <property type="entry name" value="GGDEF"/>
    <property type="match status" value="1"/>
</dbReference>
<feature type="transmembrane region" description="Helical" evidence="3">
    <location>
        <begin position="50"/>
        <end position="69"/>
    </location>
</feature>
<evidence type="ECO:0000313" key="5">
    <source>
        <dbReference type="EMBL" id="MCA1856004.1"/>
    </source>
</evidence>
<dbReference type="Proteomes" id="UP001198602">
    <property type="component" value="Unassembled WGS sequence"/>
</dbReference>
<dbReference type="EMBL" id="JAHYBX010000002">
    <property type="protein sequence ID" value="MCA1856004.1"/>
    <property type="molecule type" value="Genomic_DNA"/>
</dbReference>
<dbReference type="PANTHER" id="PTHR45138:SF9">
    <property type="entry name" value="DIGUANYLATE CYCLASE DGCM-RELATED"/>
    <property type="match status" value="1"/>
</dbReference>
<dbReference type="InterPro" id="IPR000160">
    <property type="entry name" value="GGDEF_dom"/>
</dbReference>
<feature type="transmembrane region" description="Helical" evidence="3">
    <location>
        <begin position="20"/>
        <end position="43"/>
    </location>
</feature>
<feature type="transmembrane region" description="Helical" evidence="3">
    <location>
        <begin position="75"/>
        <end position="95"/>
    </location>
</feature>
<comment type="catalytic activity">
    <reaction evidence="2">
        <text>2 GTP = 3',3'-c-di-GMP + 2 diphosphate</text>
        <dbReference type="Rhea" id="RHEA:24898"/>
        <dbReference type="ChEBI" id="CHEBI:33019"/>
        <dbReference type="ChEBI" id="CHEBI:37565"/>
        <dbReference type="ChEBI" id="CHEBI:58805"/>
        <dbReference type="EC" id="2.7.7.65"/>
    </reaction>
</comment>
<dbReference type="SUPFAM" id="SSF55073">
    <property type="entry name" value="Nucleotide cyclase"/>
    <property type="match status" value="1"/>
</dbReference>
<dbReference type="Pfam" id="PF00990">
    <property type="entry name" value="GGDEF"/>
    <property type="match status" value="1"/>
</dbReference>
<evidence type="ECO:0000259" key="4">
    <source>
        <dbReference type="PROSITE" id="PS50887"/>
    </source>
</evidence>
<dbReference type="EC" id="2.7.7.65" evidence="1"/>
<dbReference type="InterPro" id="IPR029787">
    <property type="entry name" value="Nucleotide_cyclase"/>
</dbReference>
<feature type="domain" description="GGDEF" evidence="4">
    <location>
        <begin position="212"/>
        <end position="343"/>
    </location>
</feature>
<organism evidence="5 6">
    <name type="scientific">Massilia hydrophila</name>
    <dbReference type="NCBI Taxonomy" id="3044279"/>
    <lineage>
        <taxon>Bacteria</taxon>
        <taxon>Pseudomonadati</taxon>
        <taxon>Pseudomonadota</taxon>
        <taxon>Betaproteobacteria</taxon>
        <taxon>Burkholderiales</taxon>
        <taxon>Oxalobacteraceae</taxon>
        <taxon>Telluria group</taxon>
        <taxon>Massilia</taxon>
    </lineage>
</organism>
<keyword evidence="3" id="KW-0812">Transmembrane</keyword>
<dbReference type="SMART" id="SM00267">
    <property type="entry name" value="GGDEF"/>
    <property type="match status" value="1"/>
</dbReference>
<dbReference type="PROSITE" id="PS50887">
    <property type="entry name" value="GGDEF"/>
    <property type="match status" value="1"/>
</dbReference>
<accession>A0ABS7Y8J9</accession>
<evidence type="ECO:0000256" key="1">
    <source>
        <dbReference type="ARBA" id="ARBA00012528"/>
    </source>
</evidence>